<dbReference type="Proteomes" id="UP000441797">
    <property type="component" value="Unassembled WGS sequence"/>
</dbReference>
<name>A0A6N8FWJ3_9CHRO</name>
<reference evidence="1 2" key="1">
    <citation type="journal article" date="2019" name="Front. Microbiol.">
        <title>Genomic Features for Desiccation Tolerance and Sugar Biosynthesis in the Extremophile Gloeocapsopsis sp. UTEX B3054.</title>
        <authorList>
            <person name="Urrejola C."/>
            <person name="Alcorta J."/>
            <person name="Salas L."/>
            <person name="Vasquez M."/>
            <person name="Polz M.F."/>
            <person name="Vicuna R."/>
            <person name="Diez B."/>
        </authorList>
    </citation>
    <scope>NUCLEOTIDE SEQUENCE [LARGE SCALE GENOMIC DNA]</scope>
    <source>
        <strain evidence="1 2">1H9</strain>
    </source>
</reference>
<accession>A0A6N8FWJ3</accession>
<keyword evidence="2" id="KW-1185">Reference proteome</keyword>
<comment type="caution">
    <text evidence="1">The sequence shown here is derived from an EMBL/GenBank/DDBJ whole genome shotgun (WGS) entry which is preliminary data.</text>
</comment>
<evidence type="ECO:0000313" key="1">
    <source>
        <dbReference type="EMBL" id="MUL36517.1"/>
    </source>
</evidence>
<protein>
    <submittedName>
        <fullName evidence="1">Uncharacterized protein</fullName>
    </submittedName>
</protein>
<gene>
    <name evidence="1" type="ORF">BWI75_09180</name>
</gene>
<sequence length="66" mass="7427">MSCYAKAIKKIKQSLEQGKSFMFPIIKNQVLVTLIATKDHNQKTSSPDFLKARSIVLTEQELTDNG</sequence>
<dbReference type="EMBL" id="NAPY01000011">
    <property type="protein sequence ID" value="MUL36517.1"/>
    <property type="molecule type" value="Genomic_DNA"/>
</dbReference>
<dbReference type="AlphaFoldDB" id="A0A6N8FWJ3"/>
<proteinExistence type="predicted"/>
<evidence type="ECO:0000313" key="2">
    <source>
        <dbReference type="Proteomes" id="UP000441797"/>
    </source>
</evidence>
<organism evidence="1 2">
    <name type="scientific">Gloeocapsopsis dulcis AAB1 = 1H9</name>
    <dbReference type="NCBI Taxonomy" id="1433147"/>
    <lineage>
        <taxon>Bacteria</taxon>
        <taxon>Bacillati</taxon>
        <taxon>Cyanobacteriota</taxon>
        <taxon>Cyanophyceae</taxon>
        <taxon>Oscillatoriophycideae</taxon>
        <taxon>Chroococcales</taxon>
        <taxon>Chroococcaceae</taxon>
        <taxon>Gloeocapsopsis</taxon>
        <taxon>Gloeocapsopsis dulcis</taxon>
    </lineage>
</organism>